<dbReference type="InterPro" id="IPR012677">
    <property type="entry name" value="Nucleotide-bd_a/b_plait_sf"/>
</dbReference>
<keyword evidence="2" id="KW-0747">Spliceosome</keyword>
<evidence type="ECO:0000313" key="7">
    <source>
        <dbReference type="EMBL" id="KAK9048467.1"/>
    </source>
</evidence>
<evidence type="ECO:0000256" key="1">
    <source>
        <dbReference type="ARBA" id="ARBA00022664"/>
    </source>
</evidence>
<keyword evidence="3" id="KW-0508">mRNA splicing</keyword>
<evidence type="ECO:0000256" key="5">
    <source>
        <dbReference type="SAM" id="MobiDB-lite"/>
    </source>
</evidence>
<name>A0AAP0C6U8_9ASTR</name>
<dbReference type="GO" id="GO:0008380">
    <property type="term" value="P:RNA splicing"/>
    <property type="evidence" value="ECO:0007669"/>
    <property type="project" value="UniProtKB-KW"/>
</dbReference>
<dbReference type="Proteomes" id="UP001408789">
    <property type="component" value="Unassembled WGS sequence"/>
</dbReference>
<comment type="caution">
    <text evidence="7">The sequence shown here is derived from an EMBL/GenBank/DDBJ whole genome shotgun (WGS) entry which is preliminary data.</text>
</comment>
<dbReference type="SMART" id="SM00360">
    <property type="entry name" value="RRM"/>
    <property type="match status" value="1"/>
</dbReference>
<keyword evidence="1" id="KW-0507">mRNA processing</keyword>
<evidence type="ECO:0000259" key="6">
    <source>
        <dbReference type="PROSITE" id="PS50102"/>
    </source>
</evidence>
<dbReference type="PANTHER" id="PTHR23147">
    <property type="entry name" value="SERINE/ARGININE RICH SPLICING FACTOR"/>
    <property type="match status" value="1"/>
</dbReference>
<dbReference type="GO" id="GO:0003723">
    <property type="term" value="F:RNA binding"/>
    <property type="evidence" value="ECO:0007669"/>
    <property type="project" value="UniProtKB-UniRule"/>
</dbReference>
<dbReference type="InterPro" id="IPR035979">
    <property type="entry name" value="RBD_domain_sf"/>
</dbReference>
<organism evidence="7 8">
    <name type="scientific">Deinandra increscens subsp. villosa</name>
    <dbReference type="NCBI Taxonomy" id="3103831"/>
    <lineage>
        <taxon>Eukaryota</taxon>
        <taxon>Viridiplantae</taxon>
        <taxon>Streptophyta</taxon>
        <taxon>Embryophyta</taxon>
        <taxon>Tracheophyta</taxon>
        <taxon>Spermatophyta</taxon>
        <taxon>Magnoliopsida</taxon>
        <taxon>eudicotyledons</taxon>
        <taxon>Gunneridae</taxon>
        <taxon>Pentapetalae</taxon>
        <taxon>asterids</taxon>
        <taxon>campanulids</taxon>
        <taxon>Asterales</taxon>
        <taxon>Asteraceae</taxon>
        <taxon>Asteroideae</taxon>
        <taxon>Heliantheae alliance</taxon>
        <taxon>Madieae</taxon>
        <taxon>Madiinae</taxon>
        <taxon>Deinandra</taxon>
    </lineage>
</organism>
<feature type="compositionally biased region" description="Basic residues" evidence="5">
    <location>
        <begin position="531"/>
        <end position="540"/>
    </location>
</feature>
<dbReference type="InterPro" id="IPR050907">
    <property type="entry name" value="SRSF"/>
</dbReference>
<reference evidence="7 8" key="1">
    <citation type="submission" date="2024-04" db="EMBL/GenBank/DDBJ databases">
        <title>The reference genome of an endangered Asteraceae, Deinandra increscens subsp. villosa, native to the Central Coast of California.</title>
        <authorList>
            <person name="Guilliams M."/>
            <person name="Hasenstab-Lehman K."/>
            <person name="Meyer R."/>
            <person name="Mcevoy S."/>
        </authorList>
    </citation>
    <scope>NUCLEOTIDE SEQUENCE [LARGE SCALE GENOMIC DNA]</scope>
    <source>
        <tissue evidence="7">Leaf</tissue>
    </source>
</reference>
<evidence type="ECO:0000256" key="4">
    <source>
        <dbReference type="PROSITE-ProRule" id="PRU00176"/>
    </source>
</evidence>
<sequence>MRGGLFHVEEEEGWKLIQRKRKGGVQEERRQDGRLPGITSFYVTNLPWGCTKERLEEECRRFGRVEDVFIPFKRNKFGGAFGFVKFSGVRNVQTLERVLNKVKINGAVLKVNVEKFDRCGAPAIGFQKGQEKKVNVFERNPHLIPKVGAPVPSGNMWKAKGVSFASILTGEEKSTKEQAIPAKQKEVEKTNIKKVTVKKTEFMIPAKWRGKSLLGRAASLQKLEEIQNKIERECFSDCTTHFLGGLQLLLSFPEEVGAEHFKRVMAEEKVWFSKLIPWNGEKVKYERMVWLKISGVPIQLWDEEIFIDIGKTFGEVVYSGDFDTEETNLAWKNIGVVAQGNDRIDEEIELIWEESPIRCRVTEVEGEWLPEFLHSRKAPENHNMEPVIPSQVFMVQPPEEENEMPENTGSDMMMSPEKQCPVEEESASSGNKFNDDVVSVAETALESGEKEDDVGFSHNKFMQMAARVVEERGPHLCSRRNLEQAFGESEAENGPVDLEKGPIRPKRRKTFHIPDLNFPAHTKPNEDPKTKQGRKSRRRNLYQSQRTAVEENPDLALPFRWENPDIFQIPNNQSVEEQTSYNTQERADIALVDEVLETIRMAAVLGVQLEGREEEVSKVVLEERSVC</sequence>
<dbReference type="GO" id="GO:0006397">
    <property type="term" value="P:mRNA processing"/>
    <property type="evidence" value="ECO:0007669"/>
    <property type="project" value="UniProtKB-KW"/>
</dbReference>
<dbReference type="Pfam" id="PF00076">
    <property type="entry name" value="RRM_1"/>
    <property type="match status" value="1"/>
</dbReference>
<evidence type="ECO:0000313" key="8">
    <source>
        <dbReference type="Proteomes" id="UP001408789"/>
    </source>
</evidence>
<feature type="region of interest" description="Disordered" evidence="5">
    <location>
        <begin position="514"/>
        <end position="547"/>
    </location>
</feature>
<keyword evidence="4" id="KW-0694">RNA-binding</keyword>
<protein>
    <recommendedName>
        <fullName evidence="6">RRM domain-containing protein</fullName>
    </recommendedName>
</protein>
<dbReference type="AlphaFoldDB" id="A0AAP0C6U8"/>
<keyword evidence="8" id="KW-1185">Reference proteome</keyword>
<dbReference type="Gene3D" id="3.30.70.330">
    <property type="match status" value="1"/>
</dbReference>
<accession>A0AAP0C6U8</accession>
<dbReference type="InterPro" id="IPR000504">
    <property type="entry name" value="RRM_dom"/>
</dbReference>
<gene>
    <name evidence="7" type="ORF">SSX86_032569</name>
</gene>
<feature type="domain" description="RRM" evidence="6">
    <location>
        <begin position="39"/>
        <end position="116"/>
    </location>
</feature>
<dbReference type="GO" id="GO:0005681">
    <property type="term" value="C:spliceosomal complex"/>
    <property type="evidence" value="ECO:0007669"/>
    <property type="project" value="UniProtKB-KW"/>
</dbReference>
<evidence type="ECO:0000256" key="2">
    <source>
        <dbReference type="ARBA" id="ARBA00022728"/>
    </source>
</evidence>
<dbReference type="EMBL" id="JBCNJP010012131">
    <property type="protein sequence ID" value="KAK9048467.1"/>
    <property type="molecule type" value="Genomic_DNA"/>
</dbReference>
<dbReference type="SUPFAM" id="SSF54928">
    <property type="entry name" value="RNA-binding domain, RBD"/>
    <property type="match status" value="1"/>
</dbReference>
<proteinExistence type="predicted"/>
<evidence type="ECO:0000256" key="3">
    <source>
        <dbReference type="ARBA" id="ARBA00023187"/>
    </source>
</evidence>
<dbReference type="CDD" id="cd00590">
    <property type="entry name" value="RRM_SF"/>
    <property type="match status" value="1"/>
</dbReference>
<dbReference type="PROSITE" id="PS50102">
    <property type="entry name" value="RRM"/>
    <property type="match status" value="1"/>
</dbReference>